<dbReference type="Pfam" id="PF00791">
    <property type="entry name" value="ZU5"/>
    <property type="match status" value="2"/>
</dbReference>
<name>A0A9Q1H481_HOLLE</name>
<dbReference type="Proteomes" id="UP001152320">
    <property type="component" value="Chromosome 10"/>
</dbReference>
<evidence type="ECO:0000259" key="3">
    <source>
        <dbReference type="PROSITE" id="PS51145"/>
    </source>
</evidence>
<comment type="function">
    <text evidence="1">Receptor for netrin required for axon guidance. Mediates axon repulsion of neuronal growth cones in the developing nervous system upon ligand binding.</text>
</comment>
<evidence type="ECO:0000256" key="1">
    <source>
        <dbReference type="RuleBase" id="RU367033"/>
    </source>
</evidence>
<feature type="domain" description="ZU5" evidence="3">
    <location>
        <begin position="89"/>
        <end position="245"/>
    </location>
</feature>
<keyword evidence="1" id="KW-0217">Developmental protein</keyword>
<dbReference type="PANTHER" id="PTHR12582:SF47">
    <property type="entry name" value="NETRIN RECEPTOR UNC-5"/>
    <property type="match status" value="1"/>
</dbReference>
<feature type="domain" description="ZU5" evidence="3">
    <location>
        <begin position="411"/>
        <end position="550"/>
    </location>
</feature>
<proteinExistence type="inferred from homology"/>
<dbReference type="InterPro" id="IPR037936">
    <property type="entry name" value="UNC5A-D"/>
</dbReference>
<dbReference type="GO" id="GO:0005886">
    <property type="term" value="C:plasma membrane"/>
    <property type="evidence" value="ECO:0007669"/>
    <property type="project" value="UniProtKB-SubCell"/>
</dbReference>
<protein>
    <recommendedName>
        <fullName evidence="1">Netrin receptor UNC5</fullName>
    </recommendedName>
</protein>
<keyword evidence="5" id="KW-1185">Reference proteome</keyword>
<dbReference type="GO" id="GO:0005042">
    <property type="term" value="F:netrin receptor activity"/>
    <property type="evidence" value="ECO:0007669"/>
    <property type="project" value="UniProtKB-UniRule"/>
</dbReference>
<dbReference type="PROSITE" id="PS51145">
    <property type="entry name" value="ZU5"/>
    <property type="match status" value="2"/>
</dbReference>
<dbReference type="EMBL" id="JAIZAY010000010">
    <property type="protein sequence ID" value="KAJ8034782.1"/>
    <property type="molecule type" value="Genomic_DNA"/>
</dbReference>
<organism evidence="4 5">
    <name type="scientific">Holothuria leucospilota</name>
    <name type="common">Black long sea cucumber</name>
    <name type="synonym">Mertensiothuria leucospilota</name>
    <dbReference type="NCBI Taxonomy" id="206669"/>
    <lineage>
        <taxon>Eukaryota</taxon>
        <taxon>Metazoa</taxon>
        <taxon>Echinodermata</taxon>
        <taxon>Eleutherozoa</taxon>
        <taxon>Echinozoa</taxon>
        <taxon>Holothuroidea</taxon>
        <taxon>Aspidochirotacea</taxon>
        <taxon>Aspidochirotida</taxon>
        <taxon>Holothuriidae</taxon>
        <taxon>Holothuria</taxon>
    </lineage>
</organism>
<reference evidence="4" key="1">
    <citation type="submission" date="2021-10" db="EMBL/GenBank/DDBJ databases">
        <title>Tropical sea cucumber genome reveals ecological adaptation and Cuvierian tubules defense mechanism.</title>
        <authorList>
            <person name="Chen T."/>
        </authorList>
    </citation>
    <scope>NUCLEOTIDE SEQUENCE</scope>
    <source>
        <strain evidence="4">Nanhai2018</strain>
        <tissue evidence="4">Muscle</tissue>
    </source>
</reference>
<gene>
    <name evidence="4" type="ORF">HOLleu_21765</name>
</gene>
<dbReference type="AlphaFoldDB" id="A0A9Q1H481"/>
<evidence type="ECO:0000313" key="4">
    <source>
        <dbReference type="EMBL" id="KAJ8034782.1"/>
    </source>
</evidence>
<comment type="caution">
    <text evidence="4">The sequence shown here is derived from an EMBL/GenBank/DDBJ whole genome shotgun (WGS) entry which is preliminary data.</text>
</comment>
<feature type="region of interest" description="Disordered" evidence="2">
    <location>
        <begin position="21"/>
        <end position="51"/>
    </location>
</feature>
<accession>A0A9Q1H481</accession>
<evidence type="ECO:0000313" key="5">
    <source>
        <dbReference type="Proteomes" id="UP001152320"/>
    </source>
</evidence>
<evidence type="ECO:0000256" key="2">
    <source>
        <dbReference type="SAM" id="MobiDB-lite"/>
    </source>
</evidence>
<dbReference type="PANTHER" id="PTHR12582">
    <property type="entry name" value="NETRIN RECEPTOR UNC5"/>
    <property type="match status" value="1"/>
</dbReference>
<feature type="compositionally biased region" description="Polar residues" evidence="2">
    <location>
        <begin position="21"/>
        <end position="49"/>
    </location>
</feature>
<comment type="similarity">
    <text evidence="1">Belongs to the unc-5 family.</text>
</comment>
<keyword evidence="1" id="KW-0393">Immunoglobulin domain</keyword>
<comment type="subcellular location">
    <subcellularLocation>
        <location evidence="1">Cell membrane</location>
        <topology evidence="1">Single-pass type I membrane protein</topology>
    </subcellularLocation>
</comment>
<keyword evidence="1 4" id="KW-0675">Receptor</keyword>
<sequence>MLTTFKMFLYDLVSFEDERQMQQPSTSCLPETSADSKSKFSKSQGTQKQTKLDTIPEAGVTEKLAKDFKERTPIGGVSKSQLADFHYLLETKTTISKNGGVLEIPNTSVTLMIPPDCLPEDMEHCEMHLRIIPREITKEGVTLFSLNSSIVVELLPDSLKFRQPVRLTIPHCWVLQDTRERKARIYISHHRTGLKSSDQLISDFYMTAGGVTQWEEQTHISYHLEDTACIILLNSFCLVKFSVDTEIVEAIKLIVYTAARNLQPVDKVAEVHVGYYWDSPDERMVARRVRDLIVAHRKAFFFLVRKGKDHPLRISLDNIFPSNWQYQPETGRAREVAYEQVISLSRKVVIYTLVKKGNIPGNPLCVFTVSQDSGQIAVQLAAHLKMTDKQLLPAGQMVSAVERLDQCVAPLKAEMTVTSAGGMLRINGSEVKLEIPPDAIPTQRKEWLIRMTINPTRVVEDQVASFGSNSCTAVDISPSNLTLSYPAKLTLPHCLKLEEKKGLKARIFFNEEEGRPSPWREQQNLEHEVNNSSCIIHLEKLCCVKYSIDESIVKGKRIMLYTAAHSVTQKDRLADADVGYYSDIPGGGELLQLNPNLQIDSEAEILFMEKQKFGLKLSLDCVIPSEWKYCIPNQNPQEIPYNVIASSIEHSHLYVLQKENDYPGSVICKFIASQENSQMSSELSLRICPQQDQPRGTNQAEQQVTKADPMIAIIKVFSTKINITSIQYACYIYLLVLNGAYTASEYTILPLIQPFYPGLGAQL</sequence>
<dbReference type="InterPro" id="IPR000906">
    <property type="entry name" value="ZU5_dom"/>
</dbReference>
<dbReference type="Gene3D" id="2.60.220.30">
    <property type="match status" value="2"/>
</dbReference>